<dbReference type="Proteomes" id="UP000694044">
    <property type="component" value="Unassembled WGS sequence"/>
</dbReference>
<dbReference type="InterPro" id="IPR001736">
    <property type="entry name" value="PLipase_D/transphosphatidylase"/>
</dbReference>
<proteinExistence type="predicted"/>
<evidence type="ECO:0000259" key="1">
    <source>
        <dbReference type="PROSITE" id="PS50035"/>
    </source>
</evidence>
<keyword evidence="3" id="KW-1185">Reference proteome</keyword>
<accession>A0A8T1W6D7</accession>
<evidence type="ECO:0000313" key="3">
    <source>
        <dbReference type="Proteomes" id="UP000694044"/>
    </source>
</evidence>
<dbReference type="EMBL" id="JAGDFM010000043">
    <property type="protein sequence ID" value="KAG7389532.1"/>
    <property type="molecule type" value="Genomic_DNA"/>
</dbReference>
<organism evidence="2 3">
    <name type="scientific">Phytophthora pseudosyringae</name>
    <dbReference type="NCBI Taxonomy" id="221518"/>
    <lineage>
        <taxon>Eukaryota</taxon>
        <taxon>Sar</taxon>
        <taxon>Stramenopiles</taxon>
        <taxon>Oomycota</taxon>
        <taxon>Peronosporomycetes</taxon>
        <taxon>Peronosporales</taxon>
        <taxon>Peronosporaceae</taxon>
        <taxon>Phytophthora</taxon>
    </lineage>
</organism>
<sequence>MTTKAPWVSKTMPLASCATAKAGDGRCRLPSADGIDGQGVHSVVDGRPIHGASPTLPHTPAFVPEGESAVVAAVARGTPEHDSVPAQIREPSERFKPRLDETGQAHICELISSADPGERVYVLMHMLRSKAFARAFRTAMDNGADVKIILCEKTIEHCAAALVGILKGRTLEDSPVFVIEGVDHRKIIVIGDKVIFGSKDLSEAAVNGNEEESWLVGGLIADYYAATCLRKIYGPANERGSGTDSPAVAAEEATARPFWDRFIIQMEANNNFEVVKQATLAQDCVLHPELENA</sequence>
<feature type="domain" description="PLD phosphodiesterase" evidence="1">
    <location>
        <begin position="179"/>
        <end position="205"/>
    </location>
</feature>
<dbReference type="Pfam" id="PF13091">
    <property type="entry name" value="PLDc_2"/>
    <property type="match status" value="1"/>
</dbReference>
<dbReference type="OrthoDB" id="5205528at2759"/>
<name>A0A8T1W6D7_9STRA</name>
<dbReference type="InterPro" id="IPR025202">
    <property type="entry name" value="PLD-like_dom"/>
</dbReference>
<dbReference type="PROSITE" id="PS50035">
    <property type="entry name" value="PLD"/>
    <property type="match status" value="1"/>
</dbReference>
<evidence type="ECO:0000313" key="2">
    <source>
        <dbReference type="EMBL" id="KAG7389532.1"/>
    </source>
</evidence>
<dbReference type="GO" id="GO:0003824">
    <property type="term" value="F:catalytic activity"/>
    <property type="evidence" value="ECO:0007669"/>
    <property type="project" value="InterPro"/>
</dbReference>
<dbReference type="AlphaFoldDB" id="A0A8T1W6D7"/>
<protein>
    <recommendedName>
        <fullName evidence="1">PLD phosphodiesterase domain-containing protein</fullName>
    </recommendedName>
</protein>
<reference evidence="2" key="1">
    <citation type="submission" date="2021-02" db="EMBL/GenBank/DDBJ databases">
        <authorList>
            <person name="Palmer J.M."/>
        </authorList>
    </citation>
    <scope>NUCLEOTIDE SEQUENCE</scope>
    <source>
        <strain evidence="2">SCRP734</strain>
    </source>
</reference>
<gene>
    <name evidence="2" type="ORF">PHYPSEUDO_010177</name>
</gene>
<comment type="caution">
    <text evidence="2">The sequence shown here is derived from an EMBL/GenBank/DDBJ whole genome shotgun (WGS) entry which is preliminary data.</text>
</comment>